<evidence type="ECO:0000313" key="2">
    <source>
        <dbReference type="Proteomes" id="UP000537188"/>
    </source>
</evidence>
<dbReference type="EMBL" id="JACARF010000023">
    <property type="protein sequence ID" value="NWE77740.1"/>
    <property type="molecule type" value="Genomic_DNA"/>
</dbReference>
<dbReference type="AlphaFoldDB" id="A0A7Y8K7M4"/>
<gene>
    <name evidence="1" type="ORF">HX828_19410</name>
</gene>
<reference evidence="1 2" key="1">
    <citation type="submission" date="2020-04" db="EMBL/GenBank/DDBJ databases">
        <title>Molecular characterization of pseudomonads from Agaricus bisporus reveal novel blotch 2 pathogens in Western Europe.</title>
        <authorList>
            <person name="Taparia T."/>
            <person name="Krijger M."/>
            <person name="Haynes E."/>
            <person name="Elpinstone J.G."/>
            <person name="Noble R."/>
            <person name="Van Der Wolf J."/>
        </authorList>
    </citation>
    <scope>NUCLEOTIDE SEQUENCE [LARGE SCALE GENOMIC DNA]</scope>
    <source>
        <strain evidence="1 2">IPO3781</strain>
    </source>
</reference>
<evidence type="ECO:0000313" key="1">
    <source>
        <dbReference type="EMBL" id="NWE77740.1"/>
    </source>
</evidence>
<comment type="caution">
    <text evidence="1">The sequence shown here is derived from an EMBL/GenBank/DDBJ whole genome shotgun (WGS) entry which is preliminary data.</text>
</comment>
<sequence>MRRLAHVSLVFLPFVFAASVGAFTLEMDTVERYFDDNPSAAKRKIIPVVDRKAPVHQDLTHKTLDCGTIGSPCEALIAAKIDPNDVMHGIRWNDFPAFYLTKNPRNCAGRILRITNQNDVPCFIAMLGYSWWDSDRLRADTEWTLKQPLGARGHFGDMQFWHSMAPSGQTAGETYDLIQMWMEFAFRVSLGDLDLNSDAYDAPIPGLKNFFWRGARRVGDLVDYRYNDQKEMAKGLALGQLLHLSQDSFAKCHADRDGEGKLIRFYDYSGQSSGIHKRFDSEAREVATATTRRLNPVDFGQRLLRLRAESVSWDDAKPKLHKLVEEYFQPQNPYLLSRYGSDCV</sequence>
<dbReference type="Proteomes" id="UP000537188">
    <property type="component" value="Unassembled WGS sequence"/>
</dbReference>
<organism evidence="1 2">
    <name type="scientific">Pseudomonas yamanorum</name>
    <dbReference type="NCBI Taxonomy" id="515393"/>
    <lineage>
        <taxon>Bacteria</taxon>
        <taxon>Pseudomonadati</taxon>
        <taxon>Pseudomonadota</taxon>
        <taxon>Gammaproteobacteria</taxon>
        <taxon>Pseudomonadales</taxon>
        <taxon>Pseudomonadaceae</taxon>
        <taxon>Pseudomonas</taxon>
    </lineage>
</organism>
<dbReference type="RefSeq" id="WP_177115066.1">
    <property type="nucleotide sequence ID" value="NZ_JACARF010000023.1"/>
</dbReference>
<name>A0A7Y8K7M4_9PSED</name>
<proteinExistence type="predicted"/>
<accession>A0A7Y8K7M4</accession>
<protein>
    <submittedName>
        <fullName evidence="1">Uncharacterized protein</fullName>
    </submittedName>
</protein>